<reference evidence="2" key="1">
    <citation type="submission" date="2022-03" db="EMBL/GenBank/DDBJ databases">
        <title>A functionally conserved STORR gene fusion in Papaver species that diverged 16.8 million years ago.</title>
        <authorList>
            <person name="Catania T."/>
        </authorList>
    </citation>
    <scope>NUCLEOTIDE SEQUENCE</scope>
    <source>
        <strain evidence="2">S-191538</strain>
    </source>
</reference>
<feature type="region of interest" description="Disordered" evidence="1">
    <location>
        <begin position="1"/>
        <end position="68"/>
    </location>
</feature>
<accession>A0AA41S882</accession>
<dbReference type="Gene3D" id="1.10.418.20">
    <property type="match status" value="1"/>
</dbReference>
<evidence type="ECO:0000313" key="3">
    <source>
        <dbReference type="Proteomes" id="UP001177140"/>
    </source>
</evidence>
<evidence type="ECO:0000313" key="2">
    <source>
        <dbReference type="EMBL" id="MCL7030416.1"/>
    </source>
</evidence>
<evidence type="ECO:0000256" key="1">
    <source>
        <dbReference type="SAM" id="MobiDB-lite"/>
    </source>
</evidence>
<feature type="compositionally biased region" description="Polar residues" evidence="1">
    <location>
        <begin position="1"/>
        <end position="43"/>
    </location>
</feature>
<protein>
    <recommendedName>
        <fullName evidence="4">Ubiquitin-like protease family profile domain-containing protein</fullName>
    </recommendedName>
</protein>
<keyword evidence="3" id="KW-1185">Reference proteome</keyword>
<dbReference type="InterPro" id="IPR038765">
    <property type="entry name" value="Papain-like_cys_pep_sf"/>
</dbReference>
<proteinExistence type="predicted"/>
<comment type="caution">
    <text evidence="2">The sequence shown here is derived from an EMBL/GenBank/DDBJ whole genome shotgun (WGS) entry which is preliminary data.</text>
</comment>
<gene>
    <name evidence="2" type="ORF">MKW94_009065</name>
</gene>
<name>A0AA41S882_PAPNU</name>
<organism evidence="2 3">
    <name type="scientific">Papaver nudicaule</name>
    <name type="common">Iceland poppy</name>
    <dbReference type="NCBI Taxonomy" id="74823"/>
    <lineage>
        <taxon>Eukaryota</taxon>
        <taxon>Viridiplantae</taxon>
        <taxon>Streptophyta</taxon>
        <taxon>Embryophyta</taxon>
        <taxon>Tracheophyta</taxon>
        <taxon>Spermatophyta</taxon>
        <taxon>Magnoliopsida</taxon>
        <taxon>Ranunculales</taxon>
        <taxon>Papaveraceae</taxon>
        <taxon>Papaveroideae</taxon>
        <taxon>Papaver</taxon>
    </lineage>
</organism>
<dbReference type="AlphaFoldDB" id="A0AA41S882"/>
<sequence length="238" mass="27096">GKGPASPSNRVHLNNNENLGNSPASSSDRANSNEPSTSGNSQLRDWENDEENLPVVKVTPSRHVDRSVKDSNVSPFQRFYERASRKLTGSIPFISVPVDAAVFGTDMELYLDLDDVQYMCHMEDLSENCVMAYIRHLYDILMKRGMQHKYEFINPASVSAAKDADLSKIITSRLMMNTNCPKQKSSVECGFYVMKFMREIIDEPNMFTRSEPFPKSTHEQDAIDELRLEWIQTVEAYL</sequence>
<dbReference type="EMBL" id="JAJJMA010101285">
    <property type="protein sequence ID" value="MCL7030416.1"/>
    <property type="molecule type" value="Genomic_DNA"/>
</dbReference>
<feature type="non-terminal residue" evidence="2">
    <location>
        <position position="1"/>
    </location>
</feature>
<dbReference type="Proteomes" id="UP001177140">
    <property type="component" value="Unassembled WGS sequence"/>
</dbReference>
<dbReference type="SUPFAM" id="SSF54001">
    <property type="entry name" value="Cysteine proteinases"/>
    <property type="match status" value="1"/>
</dbReference>
<evidence type="ECO:0008006" key="4">
    <source>
        <dbReference type="Google" id="ProtNLM"/>
    </source>
</evidence>